<feature type="compositionally biased region" description="Polar residues" evidence="1">
    <location>
        <begin position="97"/>
        <end position="110"/>
    </location>
</feature>
<evidence type="ECO:0000313" key="2">
    <source>
        <dbReference type="EMBL" id="CAG6454924.1"/>
    </source>
</evidence>
<dbReference type="EMBL" id="HBUE01027574">
    <property type="protein sequence ID" value="CAG6454922.1"/>
    <property type="molecule type" value="Transcribed_RNA"/>
</dbReference>
<feature type="compositionally biased region" description="Polar residues" evidence="1">
    <location>
        <begin position="1"/>
        <end position="11"/>
    </location>
</feature>
<reference evidence="2" key="1">
    <citation type="submission" date="2021-05" db="EMBL/GenBank/DDBJ databases">
        <authorList>
            <person name="Alioto T."/>
            <person name="Alioto T."/>
            <person name="Gomez Garrido J."/>
        </authorList>
    </citation>
    <scope>NUCLEOTIDE SEQUENCE</scope>
</reference>
<protein>
    <submittedName>
        <fullName evidence="2">(northern house mosquito) hypothetical protein</fullName>
    </submittedName>
</protein>
<proteinExistence type="predicted"/>
<dbReference type="AlphaFoldDB" id="A0A8D8AFK0"/>
<organism evidence="2">
    <name type="scientific">Culex pipiens</name>
    <name type="common">House mosquito</name>
    <dbReference type="NCBI Taxonomy" id="7175"/>
    <lineage>
        <taxon>Eukaryota</taxon>
        <taxon>Metazoa</taxon>
        <taxon>Ecdysozoa</taxon>
        <taxon>Arthropoda</taxon>
        <taxon>Hexapoda</taxon>
        <taxon>Insecta</taxon>
        <taxon>Pterygota</taxon>
        <taxon>Neoptera</taxon>
        <taxon>Endopterygota</taxon>
        <taxon>Diptera</taxon>
        <taxon>Nematocera</taxon>
        <taxon>Culicoidea</taxon>
        <taxon>Culicidae</taxon>
        <taxon>Culicinae</taxon>
        <taxon>Culicini</taxon>
        <taxon>Culex</taxon>
        <taxon>Culex</taxon>
    </lineage>
</organism>
<accession>A0A8D8AFK0</accession>
<name>A0A8D8AFK0_CULPI</name>
<feature type="region of interest" description="Disordered" evidence="1">
    <location>
        <begin position="1"/>
        <end position="110"/>
    </location>
</feature>
<dbReference type="EMBL" id="HBUE01027572">
    <property type="protein sequence ID" value="CAG6454920.1"/>
    <property type="molecule type" value="Transcribed_RNA"/>
</dbReference>
<evidence type="ECO:0000256" key="1">
    <source>
        <dbReference type="SAM" id="MobiDB-lite"/>
    </source>
</evidence>
<dbReference type="EMBL" id="HBUE01027576">
    <property type="protein sequence ID" value="CAG6454926.1"/>
    <property type="molecule type" value="Transcribed_RNA"/>
</dbReference>
<sequence>MSFPKSPTTCTWHVEPPNRFSVSTSARSGSQPNIPCRSNASRSGPPTSASRSSSPTHPCLKVSTKICPTSKFPFGPPVRKTSLQNTAKRSRAKSCRKSCTTGSISPSATS</sequence>
<feature type="compositionally biased region" description="Low complexity" evidence="1">
    <location>
        <begin position="40"/>
        <end position="56"/>
    </location>
</feature>
<feature type="compositionally biased region" description="Polar residues" evidence="1">
    <location>
        <begin position="20"/>
        <end position="39"/>
    </location>
</feature>
<dbReference type="EMBL" id="HBUE01027575">
    <property type="protein sequence ID" value="CAG6454924.1"/>
    <property type="molecule type" value="Transcribed_RNA"/>
</dbReference>